<sequence length="84" mass="8525">MQTVLPALPTDVANAPVDENGLPHPDGAASRTCTPESRSEAMTCLVVYALDRGKVVVAASLGGMGAFVSMISIGPADEVVAVLD</sequence>
<protein>
    <submittedName>
        <fullName evidence="2">Uncharacterized protein</fullName>
    </submittedName>
</protein>
<organism evidence="2 3">
    <name type="scientific">Actinophytocola xanthii</name>
    <dbReference type="NCBI Taxonomy" id="1912961"/>
    <lineage>
        <taxon>Bacteria</taxon>
        <taxon>Bacillati</taxon>
        <taxon>Actinomycetota</taxon>
        <taxon>Actinomycetes</taxon>
        <taxon>Pseudonocardiales</taxon>
        <taxon>Pseudonocardiaceae</taxon>
    </lineage>
</organism>
<feature type="region of interest" description="Disordered" evidence="1">
    <location>
        <begin position="1"/>
        <end position="34"/>
    </location>
</feature>
<dbReference type="STRING" id="1912961.BU204_27090"/>
<dbReference type="RefSeq" id="WP_075128591.1">
    <property type="nucleotide sequence ID" value="NZ_MSIE01000055.1"/>
</dbReference>
<evidence type="ECO:0000313" key="2">
    <source>
        <dbReference type="EMBL" id="OLF13466.1"/>
    </source>
</evidence>
<proteinExistence type="predicted"/>
<dbReference type="AlphaFoldDB" id="A0A1Q8CGI6"/>
<comment type="caution">
    <text evidence="2">The sequence shown here is derived from an EMBL/GenBank/DDBJ whole genome shotgun (WGS) entry which is preliminary data.</text>
</comment>
<evidence type="ECO:0000256" key="1">
    <source>
        <dbReference type="SAM" id="MobiDB-lite"/>
    </source>
</evidence>
<accession>A0A1Q8CGI6</accession>
<dbReference type="Proteomes" id="UP000185596">
    <property type="component" value="Unassembled WGS sequence"/>
</dbReference>
<name>A0A1Q8CGI6_9PSEU</name>
<gene>
    <name evidence="2" type="ORF">BU204_27090</name>
</gene>
<evidence type="ECO:0000313" key="3">
    <source>
        <dbReference type="Proteomes" id="UP000185596"/>
    </source>
</evidence>
<keyword evidence="3" id="KW-1185">Reference proteome</keyword>
<reference evidence="2 3" key="1">
    <citation type="submission" date="2016-12" db="EMBL/GenBank/DDBJ databases">
        <title>The draft genome sequence of Actinophytocola sp. 11-183.</title>
        <authorList>
            <person name="Wang W."/>
            <person name="Yuan L."/>
        </authorList>
    </citation>
    <scope>NUCLEOTIDE SEQUENCE [LARGE SCALE GENOMIC DNA]</scope>
    <source>
        <strain evidence="2 3">11-183</strain>
    </source>
</reference>
<dbReference type="EMBL" id="MSIE01000055">
    <property type="protein sequence ID" value="OLF13466.1"/>
    <property type="molecule type" value="Genomic_DNA"/>
</dbReference>